<dbReference type="VEuPathDB" id="VectorBase:ASTEI08782"/>
<dbReference type="PROSITE" id="PS50297">
    <property type="entry name" value="ANK_REP_REGION"/>
    <property type="match status" value="1"/>
</dbReference>
<dbReference type="PANTHER" id="PTHR46427:SF1">
    <property type="entry name" value="ANKYRIN REPEAT AND LEM DOMAIN-CONTAINING PROTEIN 1"/>
    <property type="match status" value="1"/>
</dbReference>
<feature type="region of interest" description="Disordered" evidence="2">
    <location>
        <begin position="377"/>
        <end position="414"/>
    </location>
</feature>
<dbReference type="PROSITE" id="PS50954">
    <property type="entry name" value="LEM"/>
    <property type="match status" value="1"/>
</dbReference>
<feature type="region of interest" description="Disordered" evidence="2">
    <location>
        <begin position="247"/>
        <end position="270"/>
    </location>
</feature>
<dbReference type="SMART" id="SM00248">
    <property type="entry name" value="ANK"/>
    <property type="match status" value="3"/>
</dbReference>
<dbReference type="GO" id="GO:0000712">
    <property type="term" value="P:resolution of meiotic recombination intermediates"/>
    <property type="evidence" value="ECO:0007669"/>
    <property type="project" value="TreeGrafter"/>
</dbReference>
<evidence type="ECO:0000313" key="4">
    <source>
        <dbReference type="Proteomes" id="UP000076408"/>
    </source>
</evidence>
<dbReference type="Pfam" id="PF12796">
    <property type="entry name" value="Ank_2"/>
    <property type="match status" value="1"/>
</dbReference>
<reference evidence="4" key="1">
    <citation type="journal article" date="2014" name="Genome Biol.">
        <title>Genome analysis of a major urban malaria vector mosquito, Anopheles stephensi.</title>
        <authorList>
            <person name="Jiang X."/>
            <person name="Peery A."/>
            <person name="Hall A.B."/>
            <person name="Sharma A."/>
            <person name="Chen X.G."/>
            <person name="Waterhouse R.M."/>
            <person name="Komissarov A."/>
            <person name="Riehle M.M."/>
            <person name="Shouche Y."/>
            <person name="Sharakhova M.V."/>
            <person name="Lawson D."/>
            <person name="Pakpour N."/>
            <person name="Arensburger P."/>
            <person name="Davidson V.L."/>
            <person name="Eiglmeier K."/>
            <person name="Emrich S."/>
            <person name="George P."/>
            <person name="Kennedy R.C."/>
            <person name="Mane S.P."/>
            <person name="Maslen G."/>
            <person name="Oringanje C."/>
            <person name="Qi Y."/>
            <person name="Settlage R."/>
            <person name="Tojo M."/>
            <person name="Tubio J.M."/>
            <person name="Unger M.F."/>
            <person name="Wang B."/>
            <person name="Vernick K.D."/>
            <person name="Ribeiro J.M."/>
            <person name="James A.A."/>
            <person name="Michel K."/>
            <person name="Riehle M.A."/>
            <person name="Luckhart S."/>
            <person name="Sharakhov I.V."/>
            <person name="Tu Z."/>
        </authorList>
    </citation>
    <scope>NUCLEOTIDE SEQUENCE [LARGE SCALE GENOMIC DNA]</scope>
    <source>
        <strain evidence="4">Indian</strain>
    </source>
</reference>
<dbReference type="PANTHER" id="PTHR46427">
    <property type="entry name" value="ANKYRIN REPEAT AND LEM DOMAIN-CONTAINING PROTEIN 1"/>
    <property type="match status" value="1"/>
</dbReference>
<dbReference type="EnsemblMetazoa" id="ASTEI08782-RA">
    <property type="protein sequence ID" value="ASTEI08782-PA"/>
    <property type="gene ID" value="ASTEI08782"/>
</dbReference>
<dbReference type="GO" id="GO:0005654">
    <property type="term" value="C:nucleoplasm"/>
    <property type="evidence" value="ECO:0007669"/>
    <property type="project" value="TreeGrafter"/>
</dbReference>
<keyword evidence="1" id="KW-0175">Coiled coil</keyword>
<feature type="compositionally biased region" description="Basic and acidic residues" evidence="2">
    <location>
        <begin position="395"/>
        <end position="414"/>
    </location>
</feature>
<dbReference type="Proteomes" id="UP000076408">
    <property type="component" value="Unassembled WGS sequence"/>
</dbReference>
<dbReference type="VEuPathDB" id="VectorBase:ASTE000218"/>
<dbReference type="Gene3D" id="1.25.40.20">
    <property type="entry name" value="Ankyrin repeat-containing domain"/>
    <property type="match status" value="1"/>
</dbReference>
<sequence>MYLALCLLDAIEDANIEALQLLLDKHRANPNTIVLEKDVAPMHLVIGADDEAFALRATTLMLQRGGGNANLPTVEQMLTPLHVAANLGRVAIVRLLLKAGGNVELQDEEGRTPIQHAIDGDHFEVVQVIQNHVFEQKIERKRKQLLLLEQQRQQEQQTVLSPNMLYKKCVTGFLPMTASTRLHATSALSALQVLEERKLTPNKIHYNFDATSPYYVNITHRRKERFKTLFPEEKTRSNVENISPEDVSVEDGWGESYNTQDKQAEDTPEVPSRTNLFELTERNLKNFTRDSEPTGRRTSFIECWREKIAEMRDRSRVSRRLDDIDRILNSFSENLAVKSFMDEVEETFVTAVDEEQAEEATGDETTVVSEKQAKALEMAEQETVVGSASEDEQEPSLREPPEDQRKEESEREEPVIIQLSEEYIHTDDEAGVVFREKKMTTARTVPTIQVTSDRGEPIVYANKRQLKGPPSAADKNASLTSLSTVLTLPPLDYDTDALRAELTTFGEPPGPITKSTKKLYLRKLVKFRRHPERRLANAIDSKANPQPNYSVELMATVRKQDVFERIVEQQCLEQEMASEFQSSTAKAVRNFREGHLKKSFIYLLLDPRASDNLPAQQNHLEPHELWQRFLNSVFYVGKGKSSRPYCHLYDAMKLYHQKKECRAERNQGVPPPPPGGNLTVEAEEIVFQCSEESMGVGTNLRRLCQAGKIRKQMSVDSEKLNRIIDIWCAGKGVVCLHVFHNIMPAEAYTREAAIIDAFGVQNLTNLKRGDYYAKCLSWPMKKRKQLGILLLYKAMLMHLAEGETQLLPSDLI</sequence>
<protein>
    <submittedName>
        <fullName evidence="3">Uncharacterized protein</fullName>
    </submittedName>
</protein>
<dbReference type="GO" id="GO:0004520">
    <property type="term" value="F:DNA endonuclease activity"/>
    <property type="evidence" value="ECO:0007669"/>
    <property type="project" value="TreeGrafter"/>
</dbReference>
<dbReference type="AlphaFoldDB" id="A0A182YJZ6"/>
<dbReference type="Pfam" id="PF22945">
    <property type="entry name" value="LEM-3_GIY-YIG"/>
    <property type="match status" value="2"/>
</dbReference>
<dbReference type="Gene3D" id="1.10.720.40">
    <property type="match status" value="1"/>
</dbReference>
<proteinExistence type="predicted"/>
<dbReference type="PROSITE" id="PS50088">
    <property type="entry name" value="ANK_REPEAT"/>
    <property type="match status" value="1"/>
</dbReference>
<reference evidence="3" key="2">
    <citation type="submission" date="2020-05" db="UniProtKB">
        <authorList>
            <consortium name="EnsemblMetazoa"/>
        </authorList>
    </citation>
    <scope>IDENTIFICATION</scope>
    <source>
        <strain evidence="3">Indian</strain>
    </source>
</reference>
<dbReference type="Pfam" id="PF03020">
    <property type="entry name" value="LEM"/>
    <property type="match status" value="1"/>
</dbReference>
<evidence type="ECO:0000256" key="1">
    <source>
        <dbReference type="SAM" id="Coils"/>
    </source>
</evidence>
<accession>A0A182YJZ6</accession>
<dbReference type="SMART" id="SM00540">
    <property type="entry name" value="LEM"/>
    <property type="match status" value="1"/>
</dbReference>
<name>A0A182YJZ6_ANOST</name>
<dbReference type="CDD" id="cd12934">
    <property type="entry name" value="LEM"/>
    <property type="match status" value="1"/>
</dbReference>
<dbReference type="VEuPathDB" id="VectorBase:ASTEI20_033887"/>
<keyword evidence="4" id="KW-1185">Reference proteome</keyword>
<evidence type="ECO:0000313" key="3">
    <source>
        <dbReference type="EnsemblMetazoa" id="ASTEI08782-PA"/>
    </source>
</evidence>
<organism evidence="3 4">
    <name type="scientific">Anopheles stephensi</name>
    <name type="common">Indo-Pakistan malaria mosquito</name>
    <dbReference type="NCBI Taxonomy" id="30069"/>
    <lineage>
        <taxon>Eukaryota</taxon>
        <taxon>Metazoa</taxon>
        <taxon>Ecdysozoa</taxon>
        <taxon>Arthropoda</taxon>
        <taxon>Hexapoda</taxon>
        <taxon>Insecta</taxon>
        <taxon>Pterygota</taxon>
        <taxon>Neoptera</taxon>
        <taxon>Endopterygota</taxon>
        <taxon>Diptera</taxon>
        <taxon>Nematocera</taxon>
        <taxon>Culicoidea</taxon>
        <taxon>Culicidae</taxon>
        <taxon>Anophelinae</taxon>
        <taxon>Anopheles</taxon>
    </lineage>
</organism>
<dbReference type="InterPro" id="IPR034998">
    <property type="entry name" value="ANKLE1"/>
</dbReference>
<feature type="coiled-coil region" evidence="1">
    <location>
        <begin position="131"/>
        <end position="158"/>
    </location>
</feature>
<dbReference type="InterPro" id="IPR011015">
    <property type="entry name" value="LEM/LEM-like_dom_sf"/>
</dbReference>
<dbReference type="SUPFAM" id="SSF48403">
    <property type="entry name" value="Ankyrin repeat"/>
    <property type="match status" value="1"/>
</dbReference>
<dbReference type="InterPro" id="IPR003887">
    <property type="entry name" value="LEM_dom"/>
</dbReference>
<dbReference type="InterPro" id="IPR002110">
    <property type="entry name" value="Ankyrin_rpt"/>
</dbReference>
<dbReference type="OMA" id="YINITHR"/>
<dbReference type="InterPro" id="IPR036770">
    <property type="entry name" value="Ankyrin_rpt-contain_sf"/>
</dbReference>
<dbReference type="GO" id="GO:0005737">
    <property type="term" value="C:cytoplasm"/>
    <property type="evidence" value="ECO:0007669"/>
    <property type="project" value="TreeGrafter"/>
</dbReference>
<dbReference type="STRING" id="30069.A0A182YJZ6"/>
<evidence type="ECO:0000256" key="2">
    <source>
        <dbReference type="SAM" id="MobiDB-lite"/>
    </source>
</evidence>
<dbReference type="CDD" id="cd10454">
    <property type="entry name" value="GIY-YIG_COG3680_Meta"/>
    <property type="match status" value="1"/>
</dbReference>
<dbReference type="SUPFAM" id="SSF63451">
    <property type="entry name" value="LEM domain"/>
    <property type="match status" value="1"/>
</dbReference>
<dbReference type="GO" id="GO:0000724">
    <property type="term" value="P:double-strand break repair via homologous recombination"/>
    <property type="evidence" value="ECO:0007669"/>
    <property type="project" value="TreeGrafter"/>
</dbReference>